<dbReference type="Gene3D" id="1.25.40.10">
    <property type="entry name" value="Tetratricopeptide repeat domain"/>
    <property type="match status" value="10"/>
</dbReference>
<evidence type="ECO:0008006" key="5">
    <source>
        <dbReference type="Google" id="ProtNLM"/>
    </source>
</evidence>
<feature type="repeat" description="PPR" evidence="2">
    <location>
        <begin position="582"/>
        <end position="616"/>
    </location>
</feature>
<dbReference type="InterPro" id="IPR011990">
    <property type="entry name" value="TPR-like_helical_dom_sf"/>
</dbReference>
<feature type="repeat" description="PPR" evidence="2">
    <location>
        <begin position="379"/>
        <end position="413"/>
    </location>
</feature>
<dbReference type="NCBIfam" id="TIGR00756">
    <property type="entry name" value="PPR"/>
    <property type="match status" value="11"/>
</dbReference>
<accession>A0A8T2U8K4</accession>
<dbReference type="OrthoDB" id="2117704at2759"/>
<dbReference type="InterPro" id="IPR046960">
    <property type="entry name" value="PPR_At4g14850-like_plant"/>
</dbReference>
<dbReference type="PANTHER" id="PTHR24015">
    <property type="entry name" value="OS07G0578800 PROTEIN-RELATED"/>
    <property type="match status" value="1"/>
</dbReference>
<feature type="repeat" description="PPR" evidence="2">
    <location>
        <begin position="450"/>
        <end position="480"/>
    </location>
</feature>
<feature type="repeat" description="PPR" evidence="2">
    <location>
        <begin position="988"/>
        <end position="1022"/>
    </location>
</feature>
<dbReference type="Pfam" id="PF13041">
    <property type="entry name" value="PPR_2"/>
    <property type="match status" value="10"/>
</dbReference>
<keyword evidence="4" id="KW-1185">Reference proteome</keyword>
<feature type="repeat" description="PPR" evidence="2">
    <location>
        <begin position="684"/>
        <end position="718"/>
    </location>
</feature>
<dbReference type="PANTHER" id="PTHR24015:SF739">
    <property type="entry name" value="OS03G0644200 PROTEIN"/>
    <property type="match status" value="1"/>
</dbReference>
<dbReference type="GO" id="GO:0003723">
    <property type="term" value="F:RNA binding"/>
    <property type="evidence" value="ECO:0007669"/>
    <property type="project" value="InterPro"/>
</dbReference>
<proteinExistence type="predicted"/>
<keyword evidence="1" id="KW-0677">Repeat</keyword>
<comment type="caution">
    <text evidence="3">The sequence shown here is derived from an EMBL/GenBank/DDBJ whole genome shotgun (WGS) entry which is preliminary data.</text>
</comment>
<dbReference type="PROSITE" id="PS51375">
    <property type="entry name" value="PPR"/>
    <property type="match status" value="11"/>
</dbReference>
<reference evidence="3" key="1">
    <citation type="submission" date="2021-08" db="EMBL/GenBank/DDBJ databases">
        <title>WGS assembly of Ceratopteris richardii.</title>
        <authorList>
            <person name="Marchant D.B."/>
            <person name="Chen G."/>
            <person name="Jenkins J."/>
            <person name="Shu S."/>
            <person name="Leebens-Mack J."/>
            <person name="Grimwood J."/>
            <person name="Schmutz J."/>
            <person name="Soltis P."/>
            <person name="Soltis D."/>
            <person name="Chen Z.-H."/>
        </authorList>
    </citation>
    <scope>NUCLEOTIDE SEQUENCE</scope>
    <source>
        <strain evidence="3">Whitten #5841</strain>
        <tissue evidence="3">Leaf</tissue>
    </source>
</reference>
<dbReference type="GO" id="GO:0009451">
    <property type="term" value="P:RNA modification"/>
    <property type="evidence" value="ECO:0007669"/>
    <property type="project" value="InterPro"/>
</dbReference>
<dbReference type="FunFam" id="1.25.40.10:FF:000031">
    <property type="entry name" value="Pentatricopeptide repeat-containing protein mitochondrial"/>
    <property type="match status" value="2"/>
</dbReference>
<feature type="repeat" description="PPR" evidence="2">
    <location>
        <begin position="886"/>
        <end position="920"/>
    </location>
</feature>
<feature type="repeat" description="PPR" evidence="2">
    <location>
        <begin position="277"/>
        <end position="311"/>
    </location>
</feature>
<dbReference type="EMBL" id="CM035414">
    <property type="protein sequence ID" value="KAH7429704.1"/>
    <property type="molecule type" value="Genomic_DNA"/>
</dbReference>
<evidence type="ECO:0000256" key="1">
    <source>
        <dbReference type="ARBA" id="ARBA00022737"/>
    </source>
</evidence>
<name>A0A8T2U8K4_CERRI</name>
<dbReference type="InterPro" id="IPR002885">
    <property type="entry name" value="PPR_rpt"/>
</dbReference>
<feature type="repeat" description="PPR" evidence="2">
    <location>
        <begin position="1090"/>
        <end position="1124"/>
    </location>
</feature>
<organism evidence="3 4">
    <name type="scientific">Ceratopteris richardii</name>
    <name type="common">Triangle waterfern</name>
    <dbReference type="NCBI Taxonomy" id="49495"/>
    <lineage>
        <taxon>Eukaryota</taxon>
        <taxon>Viridiplantae</taxon>
        <taxon>Streptophyta</taxon>
        <taxon>Embryophyta</taxon>
        <taxon>Tracheophyta</taxon>
        <taxon>Polypodiopsida</taxon>
        <taxon>Polypodiidae</taxon>
        <taxon>Polypodiales</taxon>
        <taxon>Pteridineae</taxon>
        <taxon>Pteridaceae</taxon>
        <taxon>Parkerioideae</taxon>
        <taxon>Ceratopteris</taxon>
    </lineage>
</organism>
<sequence>MFPLPSIEVVIRMLHCCGEKHSGFPKQCLLSCMINIGLDAHVSVGNQLVLKLAESGNIFDAQLVFDKLVHPNALSVNALINVYNSCERSQVALILYEKLKYLHSWQPNGQTYVELLKACKKLRALERGIYLHSELSKTDLLAKDPFVGSALVDLYVKCGLLPTAHDVFFELPVKDTVTWTTLIGGYVEHDQGEEALEFFDLMQQSGFAPNAVTYVCSLKACGSIGWLEKGQDIHTELEKKGLLKGHIFIGGALLDMYSRCGSLLAAKKVLETLPSRNVVMWNILIDGYTENGFSRDALGFLDQMHQEGISSDIVTFMLTLKACGRIGEANIGQELHAEIERMGLLNADINIGNTLVDMYIKCGLLELAHEVFDKLPTKDVVSWTALIVGYSEQGYGVQAIKLYDQMQGEDISPNNVTLVCGLRACSTFKAIDKGEQLHAYILRHDMLERDLVLYNSLIDMYVKCGLVLKAQELFNELHEKNVISWNILLSGYCEHGQNEKVLDGLVEMQKEGILPTPVTFICNLKATSTLVSIDDCRRIHKEIEKRGFLYSDLVGNSVVDTYAKCGFLSEAHQVFEKLPLKDTVTWSSLINGYSGNGYYREALELVKQMQLEGFPFDSATLLCSLKSCASLGDAEMGQKLHVEVERQGLLEENVLVGSTLVDMYSKFGVFSEAQQVFDKMLLRNEVTWNAFISGLAAHGHGEKALQYLQHMEYEGVFPDAVTFISSLVACASTGAIEIGQKLHAEAERGGLVQSDLSLGNAIVDFYIKCSCFTMAKQVFDKLPTKNLVTWNIFITGCVECSHGEAALQYLELMQSEGIIPDELSYLCSTKACCIVGLEKGLQIHSEIERRGFLEKGILGSALINMYCELSLLTRARDVFDKLPALNVASWNALIAGYAKHGHGDEAIKYLEQMEVNGISPDAITMLCSLKACGIVGASCKGQLLHTNIERVGLLETDCFVGNTLVSMYASCGSLTRAQQVFNVLKHRDVVTWNALMLAYVKHGLGEEAIECIDRMYLEGIYPSPVTYICTLKACGSIGAWDIAADIHGEIERQGLLETDPYLGNTLIDLYASGGMILKAQEVFDRLSSQGVVAWTALMKGYALLSDTKRVLRVYDKMLHQNIKPDPITFIVILNACAHSCSYTKTQTFFDSMNERQGIVPNLERYNCMVSPTSHTGKPEESLSLIKRMLISSNLDTRTTVLGDCMRFGNIELAEQVFECASY</sequence>
<feature type="repeat" description="PPR" evidence="2">
    <location>
        <begin position="175"/>
        <end position="209"/>
    </location>
</feature>
<dbReference type="Proteomes" id="UP000825935">
    <property type="component" value="Chromosome 9"/>
</dbReference>
<gene>
    <name evidence="3" type="ORF">KP509_09G062300</name>
</gene>
<evidence type="ECO:0000313" key="4">
    <source>
        <dbReference type="Proteomes" id="UP000825935"/>
    </source>
</evidence>
<evidence type="ECO:0000256" key="2">
    <source>
        <dbReference type="PROSITE-ProRule" id="PRU00708"/>
    </source>
</evidence>
<dbReference type="Pfam" id="PF01535">
    <property type="entry name" value="PPR"/>
    <property type="match status" value="2"/>
</dbReference>
<dbReference type="AlphaFoldDB" id="A0A8T2U8K4"/>
<feature type="repeat" description="PPR" evidence="2">
    <location>
        <begin position="481"/>
        <end position="515"/>
    </location>
</feature>
<feature type="repeat" description="PPR" evidence="2">
    <location>
        <begin position="786"/>
        <end position="820"/>
    </location>
</feature>
<dbReference type="FunFam" id="1.25.40.10:FF:000285">
    <property type="entry name" value="Pentatricopeptide repeat-containing protein, chloroplastic"/>
    <property type="match status" value="2"/>
</dbReference>
<dbReference type="FunFam" id="1.25.40.10:FF:000344">
    <property type="entry name" value="Pentatricopeptide repeat-containing protein"/>
    <property type="match status" value="1"/>
</dbReference>
<protein>
    <recommendedName>
        <fullName evidence="5">Pentatricopeptide repeat-containing protein</fullName>
    </recommendedName>
</protein>
<evidence type="ECO:0000313" key="3">
    <source>
        <dbReference type="EMBL" id="KAH7429704.1"/>
    </source>
</evidence>